<feature type="region of interest" description="Disordered" evidence="6">
    <location>
        <begin position="395"/>
        <end position="418"/>
    </location>
</feature>
<feature type="region of interest" description="Disordered" evidence="6">
    <location>
        <begin position="445"/>
        <end position="506"/>
    </location>
</feature>
<comment type="caution">
    <text evidence="9">The sequence shown here is derived from an EMBL/GenBank/DDBJ whole genome shotgun (WGS) entry which is preliminary data.</text>
</comment>
<evidence type="ECO:0000256" key="1">
    <source>
        <dbReference type="ARBA" id="ARBA00004123"/>
    </source>
</evidence>
<organism evidence="9 10">
    <name type="scientific">Vanilla planifolia</name>
    <name type="common">Vanilla</name>
    <dbReference type="NCBI Taxonomy" id="51239"/>
    <lineage>
        <taxon>Eukaryota</taxon>
        <taxon>Viridiplantae</taxon>
        <taxon>Streptophyta</taxon>
        <taxon>Embryophyta</taxon>
        <taxon>Tracheophyta</taxon>
        <taxon>Spermatophyta</taxon>
        <taxon>Magnoliopsida</taxon>
        <taxon>Liliopsida</taxon>
        <taxon>Asparagales</taxon>
        <taxon>Orchidaceae</taxon>
        <taxon>Vanilloideae</taxon>
        <taxon>Vanilleae</taxon>
        <taxon>Vanilla</taxon>
    </lineage>
</organism>
<dbReference type="AlphaFoldDB" id="A0A835Q7H1"/>
<sequence>MREEVISSGTVEAVALAGSSPPPTPAASSVAVSSHIVPANAGSTNCLGSAQSSKAGSLSSAAAHASWTSMSNNVGNSTAGSSEILCRPWERGDLLRRLATFELSNWFGKPKGANSLACARRGWVSIGFDKIECELCGSCLTLTTSASQTICEEAFAGKLDSGHIVMCPWRGNVCADSLVQFPPTLASALIGAYKDRCDELTQFPFLPVIASYVVEFMRLSRSEQIDRFLSQSLFLLGEMGFKADNMPVADLPREDSFWHHSQRIISLCGWEPRWLPNVQDCEEYSAQSARNACSIGPKEDGYHHARLAELSKNTLASIEKKNHGKEKLVLESRCNLSSLLLDCSLCGVTVRVSDFLTIPRQAQYGLINNGDSGTFKKLVQTHGTSAASGINGCLGEDGLEDQQENRDETATTDFRKSSSNAGVNMNIITTEIFPSIQPAMLVDADPSDDGGMGRDLTLGQPAESEVGDRAGSFESRGPSTRKRSIEEGGSTVDRPQDRAQRADSIEGTVVDHDVDEFDGCSHESSLSKRARRLEAFNSPNLSRKMDFSGAGPSHGYFGMTINRLNSFKEGSDLAMRHSATRDSARASSVVAMDTICGSDDEDSMESVENHPRDFDGTNLNSIMNVSEYSYSNLAQHSTCVLHASGSVAREIGGSSTIDGDEVLDKETFAANARDMFSLGISGGSVGMGASHEAEIQGVDVSLRQAHSDIGDAELIAEVTENVVQCGESAAEPGLMDESALDVLREDIQNDIQDMMSRSFVKADSGSKVHGSIKTGSIESGEKMSHALGHGSITVPSHSGNAIESSGNKISEGKLTRAGIETTGDDCDLGSDDVIGNCSGPQHEDNINKLEEAEFDPIKLHCSYCPWVNGNVAAAGANADIAFSSSGAVALTGWQFTLDALDAYLSLGHIPNQILQSDSAASLYKDDHFNHKNKILTQQSAIKSKKKRVS</sequence>
<feature type="domain" description="C3HC-type" evidence="7">
    <location>
        <begin position="88"/>
        <end position="206"/>
    </location>
</feature>
<dbReference type="InterPro" id="IPR013909">
    <property type="entry name" value="NuBaID_C"/>
</dbReference>
<reference evidence="9 10" key="1">
    <citation type="journal article" date="2020" name="Nat. Food">
        <title>A phased Vanilla planifolia genome enables genetic improvement of flavour and production.</title>
        <authorList>
            <person name="Hasing T."/>
            <person name="Tang H."/>
            <person name="Brym M."/>
            <person name="Khazi F."/>
            <person name="Huang T."/>
            <person name="Chambers A.H."/>
        </authorList>
    </citation>
    <scope>NUCLEOTIDE SEQUENCE [LARGE SCALE GENOMIC DNA]</scope>
    <source>
        <tissue evidence="9">Leaf</tissue>
    </source>
</reference>
<feature type="compositionally biased region" description="Basic and acidic residues" evidence="6">
    <location>
        <begin position="494"/>
        <end position="506"/>
    </location>
</feature>
<feature type="domain" description="NuBaID C-terminal" evidence="8">
    <location>
        <begin position="847"/>
        <end position="901"/>
    </location>
</feature>
<keyword evidence="5" id="KW-0539">Nucleus</keyword>
<dbReference type="GO" id="GO:0008270">
    <property type="term" value="F:zinc ion binding"/>
    <property type="evidence" value="ECO:0007669"/>
    <property type="project" value="UniProtKB-KW"/>
</dbReference>
<dbReference type="InterPro" id="IPR012935">
    <property type="entry name" value="NuBaID_N"/>
</dbReference>
<evidence type="ECO:0000313" key="10">
    <source>
        <dbReference type="Proteomes" id="UP000639772"/>
    </source>
</evidence>
<comment type="subcellular location">
    <subcellularLocation>
        <location evidence="1">Nucleus</location>
    </subcellularLocation>
</comment>
<accession>A0A835Q7H1</accession>
<keyword evidence="3" id="KW-0863">Zinc-finger</keyword>
<dbReference type="Pfam" id="PF08600">
    <property type="entry name" value="NuBaID_C"/>
    <property type="match status" value="1"/>
</dbReference>
<evidence type="ECO:0000259" key="8">
    <source>
        <dbReference type="Pfam" id="PF08600"/>
    </source>
</evidence>
<dbReference type="Pfam" id="PF07967">
    <property type="entry name" value="zf-C3HC"/>
    <property type="match status" value="1"/>
</dbReference>
<protein>
    <recommendedName>
        <fullName evidence="11">C3HC-type domain-containing protein</fullName>
    </recommendedName>
</protein>
<proteinExistence type="predicted"/>
<dbReference type="GO" id="GO:0005634">
    <property type="term" value="C:nucleus"/>
    <property type="evidence" value="ECO:0007669"/>
    <property type="project" value="UniProtKB-SubCell"/>
</dbReference>
<name>A0A835Q7H1_VANPL</name>
<dbReference type="PANTHER" id="PTHR15835:SF16">
    <property type="entry name" value="F20D23.9 PROTEIN"/>
    <property type="match status" value="1"/>
</dbReference>
<keyword evidence="4" id="KW-0862">Zinc</keyword>
<evidence type="ECO:0000256" key="2">
    <source>
        <dbReference type="ARBA" id="ARBA00022723"/>
    </source>
</evidence>
<dbReference type="Proteomes" id="UP000639772">
    <property type="component" value="Chromosome 9"/>
</dbReference>
<dbReference type="OrthoDB" id="614844at2759"/>
<dbReference type="EMBL" id="JADCNM010000009">
    <property type="protein sequence ID" value="KAG0467810.1"/>
    <property type="molecule type" value="Genomic_DNA"/>
</dbReference>
<evidence type="ECO:0000256" key="6">
    <source>
        <dbReference type="SAM" id="MobiDB-lite"/>
    </source>
</evidence>
<gene>
    <name evidence="9" type="ORF">HPP92_017138</name>
</gene>
<evidence type="ECO:0000256" key="5">
    <source>
        <dbReference type="ARBA" id="ARBA00023242"/>
    </source>
</evidence>
<evidence type="ECO:0000259" key="7">
    <source>
        <dbReference type="Pfam" id="PF07967"/>
    </source>
</evidence>
<keyword evidence="2" id="KW-0479">Metal-binding</keyword>
<evidence type="ECO:0000256" key="3">
    <source>
        <dbReference type="ARBA" id="ARBA00022771"/>
    </source>
</evidence>
<dbReference type="PANTHER" id="PTHR15835">
    <property type="entry name" value="NUCLEAR-INTERACTING PARTNER OF ALK"/>
    <property type="match status" value="1"/>
</dbReference>
<feature type="compositionally biased region" description="Basic and acidic residues" evidence="6">
    <location>
        <begin position="403"/>
        <end position="416"/>
    </location>
</feature>
<evidence type="ECO:0008006" key="11">
    <source>
        <dbReference type="Google" id="ProtNLM"/>
    </source>
</evidence>
<evidence type="ECO:0000313" key="9">
    <source>
        <dbReference type="EMBL" id="KAG0467810.1"/>
    </source>
</evidence>
<evidence type="ECO:0000256" key="4">
    <source>
        <dbReference type="ARBA" id="ARBA00022833"/>
    </source>
</evidence>